<proteinExistence type="predicted"/>
<evidence type="ECO:0000313" key="1">
    <source>
        <dbReference type="EMBL" id="WYD65271.1"/>
    </source>
</evidence>
<sequence>METVRIDDVHFDQAEVSVLLNRTGVVKAVVSIDFDTDDQGVTMMHYTPEQARKLAAALILAAEEAENQ</sequence>
<protein>
    <submittedName>
        <fullName evidence="1">Uncharacterized protein</fullName>
    </submittedName>
</protein>
<organism evidence="1">
    <name type="scientific">Escherichia phage ETEP102</name>
    <dbReference type="NCBI Taxonomy" id="3117680"/>
    <lineage>
        <taxon>Viruses</taxon>
        <taxon>Duplodnaviria</taxon>
        <taxon>Heunggongvirae</taxon>
        <taxon>Uroviricota</taxon>
        <taxon>Caudoviricetes</taxon>
    </lineage>
</organism>
<dbReference type="EMBL" id="OR979723">
    <property type="protein sequence ID" value="WYD65271.1"/>
    <property type="molecule type" value="Genomic_DNA"/>
</dbReference>
<accession>A0AAU6PXH2</accession>
<gene>
    <name evidence="1" type="ORF">ETEP102_06</name>
</gene>
<reference evidence="1" key="1">
    <citation type="submission" date="2023-12" db="EMBL/GenBank/DDBJ databases">
        <title>Determinants of phage host range in porcine enterotoxigenic Escherichia coli.</title>
        <authorList>
            <person name="Gambino M."/>
            <person name="Broensted L."/>
        </authorList>
    </citation>
    <scope>NUCLEOTIDE SEQUENCE</scope>
</reference>
<name>A0AAU6PXH2_9CAUD</name>